<reference evidence="2 3" key="1">
    <citation type="submission" date="2016-11" db="EMBL/GenBank/DDBJ databases">
        <title>Trade-off between light-utilization and light-protection in marine flavobacteria.</title>
        <authorList>
            <person name="Kumagai Y."/>
        </authorList>
    </citation>
    <scope>NUCLEOTIDE SEQUENCE [LARGE SCALE GENOMIC DNA]</scope>
    <source>
        <strain evidence="2 3">NBRC 107741</strain>
    </source>
</reference>
<dbReference type="Proteomes" id="UP000239800">
    <property type="component" value="Unassembled WGS sequence"/>
</dbReference>
<proteinExistence type="predicted"/>
<feature type="signal peptide" evidence="1">
    <location>
        <begin position="1"/>
        <end position="18"/>
    </location>
</feature>
<gene>
    <name evidence="2" type="ORF">BST85_07440</name>
</gene>
<feature type="chain" id="PRO_5015484699" description="TonB C-terminal domain-containing protein" evidence="1">
    <location>
        <begin position="19"/>
        <end position="108"/>
    </location>
</feature>
<keyword evidence="1" id="KW-0732">Signal</keyword>
<evidence type="ECO:0000256" key="1">
    <source>
        <dbReference type="SAM" id="SignalP"/>
    </source>
</evidence>
<keyword evidence="3" id="KW-1185">Reference proteome</keyword>
<dbReference type="EMBL" id="MQUB01000001">
    <property type="protein sequence ID" value="PQB05999.1"/>
    <property type="molecule type" value="Genomic_DNA"/>
</dbReference>
<name>A0A2S7KTN7_9FLAO</name>
<accession>A0A2S7KTN7</accession>
<protein>
    <recommendedName>
        <fullName evidence="4">TonB C-terminal domain-containing protein</fullName>
    </recommendedName>
</protein>
<dbReference type="AlphaFoldDB" id="A0A2S7KTN7"/>
<comment type="caution">
    <text evidence="2">The sequence shown here is derived from an EMBL/GenBank/DDBJ whole genome shotgun (WGS) entry which is preliminary data.</text>
</comment>
<sequence length="108" mass="11986">MKSIALALALLTGTVLSAATEPVKELNKSCSEQIAELLENPQFQVDAEISAYVTFMLNDDNEIVVLDVETENQQVERFVKARLNYQEIATNLEQGKQYNVPVRIVAAS</sequence>
<organism evidence="2 3">
    <name type="scientific">Aureitalea marina</name>
    <dbReference type="NCBI Taxonomy" id="930804"/>
    <lineage>
        <taxon>Bacteria</taxon>
        <taxon>Pseudomonadati</taxon>
        <taxon>Bacteroidota</taxon>
        <taxon>Flavobacteriia</taxon>
        <taxon>Flavobacteriales</taxon>
        <taxon>Flavobacteriaceae</taxon>
        <taxon>Aureitalea</taxon>
    </lineage>
</organism>
<evidence type="ECO:0000313" key="3">
    <source>
        <dbReference type="Proteomes" id="UP000239800"/>
    </source>
</evidence>
<evidence type="ECO:0000313" key="2">
    <source>
        <dbReference type="EMBL" id="PQB05999.1"/>
    </source>
</evidence>
<evidence type="ECO:0008006" key="4">
    <source>
        <dbReference type="Google" id="ProtNLM"/>
    </source>
</evidence>